<keyword evidence="3" id="KW-1185">Reference proteome</keyword>
<evidence type="ECO:0000313" key="2">
    <source>
        <dbReference type="EMBL" id="AXV10204.1"/>
    </source>
</evidence>
<dbReference type="AlphaFoldDB" id="A0A346Y6V7"/>
<proteinExistence type="predicted"/>
<feature type="region of interest" description="Disordered" evidence="1">
    <location>
        <begin position="36"/>
        <end position="63"/>
    </location>
</feature>
<dbReference type="KEGG" id="euz:DVS28_b0464"/>
<accession>A0A346Y6V7</accession>
<dbReference type="Proteomes" id="UP000264006">
    <property type="component" value="Plasmid pEDY32-46I"/>
</dbReference>
<name>A0A346Y6V7_9ACTN</name>
<sequence>MSTDGAIGLAAGNGSECVLRTITSPLDGASVTERTVGDNVSCSGSSALPSGSERTVPESRLPL</sequence>
<evidence type="ECO:0000313" key="3">
    <source>
        <dbReference type="Proteomes" id="UP000264006"/>
    </source>
</evidence>
<reference evidence="2 3" key="1">
    <citation type="submission" date="2018-09" db="EMBL/GenBank/DDBJ databases">
        <title>Complete genome sequence of Euzebya sp. DY32-46 isolated from seawater of Pacific Ocean.</title>
        <authorList>
            <person name="Xu L."/>
            <person name="Wu Y.-H."/>
            <person name="Xu X.-W."/>
        </authorList>
    </citation>
    <scope>NUCLEOTIDE SEQUENCE [LARGE SCALE GENOMIC DNA]</scope>
    <source>
        <strain evidence="2 3">DY32-46</strain>
        <plasmid evidence="3">pedy32-46i</plasmid>
    </source>
</reference>
<dbReference type="EMBL" id="CP031166">
    <property type="protein sequence ID" value="AXV10204.1"/>
    <property type="molecule type" value="Genomic_DNA"/>
</dbReference>
<protein>
    <submittedName>
        <fullName evidence="2">Uncharacterized protein</fullName>
    </submittedName>
</protein>
<gene>
    <name evidence="2" type="ORF">DVS28_b0464</name>
</gene>
<feature type="compositionally biased region" description="Low complexity" evidence="1">
    <location>
        <begin position="41"/>
        <end position="52"/>
    </location>
</feature>
<keyword evidence="2" id="KW-0614">Plasmid</keyword>
<evidence type="ECO:0000256" key="1">
    <source>
        <dbReference type="SAM" id="MobiDB-lite"/>
    </source>
</evidence>
<organism evidence="2 3">
    <name type="scientific">Euzebya pacifica</name>
    <dbReference type="NCBI Taxonomy" id="1608957"/>
    <lineage>
        <taxon>Bacteria</taxon>
        <taxon>Bacillati</taxon>
        <taxon>Actinomycetota</taxon>
        <taxon>Nitriliruptoria</taxon>
        <taxon>Euzebyales</taxon>
    </lineage>
</organism>
<geneLocation type="plasmid" evidence="3">
    <name>pedy32-46i</name>
</geneLocation>